<protein>
    <submittedName>
        <fullName evidence="7">Quinolinate phosphoribosyl transferase domain-containing protein</fullName>
    </submittedName>
</protein>
<dbReference type="InterPro" id="IPR002638">
    <property type="entry name" value="Quinolinate_PRibosylTrfase_C"/>
</dbReference>
<dbReference type="GO" id="GO:0009435">
    <property type="term" value="P:NAD+ biosynthetic process"/>
    <property type="evidence" value="ECO:0007669"/>
    <property type="project" value="InterPro"/>
</dbReference>
<dbReference type="InterPro" id="IPR027277">
    <property type="entry name" value="NadC/ModD"/>
</dbReference>
<proteinExistence type="inferred from homology"/>
<accession>F6B8T0</accession>
<evidence type="ECO:0000256" key="1">
    <source>
        <dbReference type="ARBA" id="ARBA00009400"/>
    </source>
</evidence>
<feature type="domain" description="Quinolinate phosphoribosyl transferase N-terminal" evidence="6">
    <location>
        <begin position="12"/>
        <end position="86"/>
    </location>
</feature>
<dbReference type="SUPFAM" id="SSF51690">
    <property type="entry name" value="Nicotinate/Quinolinate PRTase C-terminal domain-like"/>
    <property type="match status" value="1"/>
</dbReference>
<evidence type="ECO:0000256" key="2">
    <source>
        <dbReference type="ARBA" id="ARBA00022676"/>
    </source>
</evidence>
<evidence type="ECO:0000313" key="7">
    <source>
        <dbReference type="EMBL" id="AEF94773.1"/>
    </source>
</evidence>
<dbReference type="EMBL" id="CP002736">
    <property type="protein sequence ID" value="AEF94773.1"/>
    <property type="molecule type" value="Genomic_DNA"/>
</dbReference>
<dbReference type="Pfam" id="PF01729">
    <property type="entry name" value="QRPTase_C"/>
    <property type="match status" value="1"/>
</dbReference>
<dbReference type="InterPro" id="IPR022412">
    <property type="entry name" value="Quinolinate_PRibosylTrfase_N"/>
</dbReference>
<name>F6B8T0_DESCC</name>
<organism evidence="7 8">
    <name type="scientific">Desulfotomaculum nigrificans (strain DSM 14880 / VKM B-2319 / CO-1-SRB)</name>
    <name type="common">Desulfotomaculum carboxydivorans</name>
    <dbReference type="NCBI Taxonomy" id="868595"/>
    <lineage>
        <taxon>Bacteria</taxon>
        <taxon>Bacillati</taxon>
        <taxon>Bacillota</taxon>
        <taxon>Clostridia</taxon>
        <taxon>Eubacteriales</taxon>
        <taxon>Desulfotomaculaceae</taxon>
        <taxon>Desulfotomaculum</taxon>
    </lineage>
</organism>
<dbReference type="PANTHER" id="PTHR32179">
    <property type="entry name" value="NICOTINATE-NUCLEOTIDE PYROPHOSPHORYLASE [CARBOXYLATING]"/>
    <property type="match status" value="1"/>
</dbReference>
<reference evidence="7" key="1">
    <citation type="submission" date="2011-05" db="EMBL/GenBank/DDBJ databases">
        <title>Complete sequence of Desulfotomaculum carboxydivorans CO-1-SRB.</title>
        <authorList>
            <consortium name="US DOE Joint Genome Institute"/>
            <person name="Lucas S."/>
            <person name="Han J."/>
            <person name="Lapidus A."/>
            <person name="Cheng J.-F."/>
            <person name="Goodwin L."/>
            <person name="Pitluck S."/>
            <person name="Peters L."/>
            <person name="Mikhailova N."/>
            <person name="Lu M."/>
            <person name="Han C."/>
            <person name="Tapia R."/>
            <person name="Land M."/>
            <person name="Hauser L."/>
            <person name="Kyrpides N."/>
            <person name="Ivanova N."/>
            <person name="Pagani I."/>
            <person name="Stams A."/>
            <person name="Plugge C."/>
            <person name="Muyzer G."/>
            <person name="Kuever J."/>
            <person name="Parshina S."/>
            <person name="Ivanova A."/>
            <person name="Nazina T."/>
            <person name="Woyke T."/>
        </authorList>
    </citation>
    <scope>NUCLEOTIDE SEQUENCE [LARGE SCALE GENOMIC DNA]</scope>
    <source>
        <strain evidence="7">CO-1-SRB</strain>
    </source>
</reference>
<comment type="catalytic activity">
    <reaction evidence="4">
        <text>nicotinate beta-D-ribonucleotide + CO2 + diphosphate = quinolinate + 5-phospho-alpha-D-ribose 1-diphosphate + 2 H(+)</text>
        <dbReference type="Rhea" id="RHEA:12733"/>
        <dbReference type="ChEBI" id="CHEBI:15378"/>
        <dbReference type="ChEBI" id="CHEBI:16526"/>
        <dbReference type="ChEBI" id="CHEBI:29959"/>
        <dbReference type="ChEBI" id="CHEBI:33019"/>
        <dbReference type="ChEBI" id="CHEBI:57502"/>
        <dbReference type="ChEBI" id="CHEBI:58017"/>
        <dbReference type="EC" id="2.4.2.19"/>
    </reaction>
</comment>
<dbReference type="InterPro" id="IPR013785">
    <property type="entry name" value="Aldolase_TIM"/>
</dbReference>
<evidence type="ECO:0000259" key="5">
    <source>
        <dbReference type="Pfam" id="PF01729"/>
    </source>
</evidence>
<evidence type="ECO:0000256" key="3">
    <source>
        <dbReference type="ARBA" id="ARBA00022679"/>
    </source>
</evidence>
<dbReference type="InterPro" id="IPR036068">
    <property type="entry name" value="Nicotinate_pribotase-like_C"/>
</dbReference>
<dbReference type="PANTHER" id="PTHR32179:SF3">
    <property type="entry name" value="NICOTINATE-NUCLEOTIDE PYROPHOSPHORYLASE [CARBOXYLATING]"/>
    <property type="match status" value="1"/>
</dbReference>
<keyword evidence="3 7" id="KW-0808">Transferase</keyword>
<dbReference type="Gene3D" id="3.20.20.70">
    <property type="entry name" value="Aldolase class I"/>
    <property type="match status" value="1"/>
</dbReference>
<dbReference type="SUPFAM" id="SSF54675">
    <property type="entry name" value="Nicotinate/Quinolinate PRTase N-terminal domain-like"/>
    <property type="match status" value="1"/>
</dbReference>
<dbReference type="InterPro" id="IPR037128">
    <property type="entry name" value="Quinolinate_PRibosylTase_N_sf"/>
</dbReference>
<dbReference type="KEGG" id="dca:Desca_1931"/>
<dbReference type="Pfam" id="PF02749">
    <property type="entry name" value="QRPTase_N"/>
    <property type="match status" value="1"/>
</dbReference>
<feature type="domain" description="Quinolinate phosphoribosyl transferase C-terminal" evidence="5">
    <location>
        <begin position="88"/>
        <end position="262"/>
    </location>
</feature>
<dbReference type="GO" id="GO:0034213">
    <property type="term" value="P:quinolinate catabolic process"/>
    <property type="evidence" value="ECO:0007669"/>
    <property type="project" value="TreeGrafter"/>
</dbReference>
<evidence type="ECO:0000256" key="4">
    <source>
        <dbReference type="ARBA" id="ARBA00047445"/>
    </source>
</evidence>
<dbReference type="HOGENOM" id="CLU_1037177_0_0_9"/>
<keyword evidence="2" id="KW-0328">Glycosyltransferase</keyword>
<dbReference type="GO" id="GO:0005737">
    <property type="term" value="C:cytoplasm"/>
    <property type="evidence" value="ECO:0007669"/>
    <property type="project" value="TreeGrafter"/>
</dbReference>
<dbReference type="eggNOG" id="COG0157">
    <property type="taxonomic scope" value="Bacteria"/>
</dbReference>
<dbReference type="Gene3D" id="3.90.1170.20">
    <property type="entry name" value="Quinolinate phosphoribosyl transferase, N-terminal domain"/>
    <property type="match status" value="1"/>
</dbReference>
<gene>
    <name evidence="7" type="ordered locus">Desca_1931</name>
</gene>
<sequence length="268" mass="29228">MELREFLFQPLRDKKFSFVITAQEKGIFSGAKRFKEILTELNIKVDWVAEEGFSLQPDTPVFRGSGTAEKVARAEEMLLGVIGKPSGVATAAAEFIKRSGGKIKVVCGAWKKVAPEIRADLRQAIATGGAGMRITEAPFIYLDKNYVRMFNGVGPAVRRAVEFDPERLVAVQLKGETQPIIEEVREAVGSGASILMIDTGNTADLRTAVNVAIENGWRDKVQFAFGGGVTQKDFPEVIAAGADIVDVGRAIIDAPLLDFRLDVEKKEE</sequence>
<dbReference type="STRING" id="868595.Desca_1931"/>
<evidence type="ECO:0000259" key="6">
    <source>
        <dbReference type="Pfam" id="PF02749"/>
    </source>
</evidence>
<dbReference type="Proteomes" id="UP000009226">
    <property type="component" value="Chromosome"/>
</dbReference>
<evidence type="ECO:0000313" key="8">
    <source>
        <dbReference type="Proteomes" id="UP000009226"/>
    </source>
</evidence>
<dbReference type="RefSeq" id="WP_003542203.1">
    <property type="nucleotide sequence ID" value="NC_015565.1"/>
</dbReference>
<dbReference type="GO" id="GO:0004514">
    <property type="term" value="F:nicotinate-nucleotide diphosphorylase (carboxylating) activity"/>
    <property type="evidence" value="ECO:0007669"/>
    <property type="project" value="UniProtKB-EC"/>
</dbReference>
<dbReference type="AlphaFoldDB" id="F6B8T0"/>
<comment type="similarity">
    <text evidence="1">Belongs to the NadC/ModD family.</text>
</comment>
<keyword evidence="8" id="KW-1185">Reference proteome</keyword>